<dbReference type="AlphaFoldDB" id="D1BW85"/>
<sequence>MSDVCEACGRPSTRIRLDRECVPLCPECWLAADVWTPESTVTVIAFEPATPPPPDPDWAYLVIGAPGSGTRGHQVGDRVTVIGLTPDDVTVTTAVVVDGKHTPATMEVRGQ</sequence>
<gene>
    <name evidence="1" type="ordered locus">Xcel_0549</name>
</gene>
<reference evidence="1 2" key="2">
    <citation type="journal article" date="2010" name="Stand. Genomic Sci.">
        <title>Complete genome sequence of Xylanimonas cellulosilytica type strain (XIL07).</title>
        <authorList>
            <person name="Foster B."/>
            <person name="Pukall R."/>
            <person name="Abt B."/>
            <person name="Nolan M."/>
            <person name="Glavina Del Rio T."/>
            <person name="Chen F."/>
            <person name="Lucas S."/>
            <person name="Tice H."/>
            <person name="Pitluck S."/>
            <person name="Cheng J.-F."/>
            <person name="Chertkov O."/>
            <person name="Brettin T."/>
            <person name="Han C."/>
            <person name="Detter J.C."/>
            <person name="Bruce D."/>
            <person name="Goodwin L."/>
            <person name="Ivanova N."/>
            <person name="Mavromatis K."/>
            <person name="Pati A."/>
            <person name="Mikhailova N."/>
            <person name="Chen A."/>
            <person name="Palaniappan K."/>
            <person name="Land M."/>
            <person name="Hauser L."/>
            <person name="Chang Y.-J."/>
            <person name="Jeffries C.D."/>
            <person name="Chain P."/>
            <person name="Rohde M."/>
            <person name="Goeker M."/>
            <person name="Bristow J."/>
            <person name="Eisen J.A."/>
            <person name="Markowitz V."/>
            <person name="Hugenholtz P."/>
            <person name="Kyrpides N.C."/>
            <person name="Klenk H.-P."/>
            <person name="Lapidus A."/>
        </authorList>
    </citation>
    <scope>NUCLEOTIDE SEQUENCE [LARGE SCALE GENOMIC DNA]</scope>
    <source>
        <strain evidence="2">DSM 15894 / CECT 5975 / LMG 20990 / XIL07</strain>
    </source>
</reference>
<dbReference type="HOGENOM" id="CLU_2157418_0_0_11"/>
<name>D1BW85_XYLCX</name>
<protein>
    <submittedName>
        <fullName evidence="1">Uncharacterized protein</fullName>
    </submittedName>
</protein>
<dbReference type="EMBL" id="CP001821">
    <property type="protein sequence ID" value="ACZ29588.1"/>
    <property type="molecule type" value="Genomic_DNA"/>
</dbReference>
<dbReference type="STRING" id="446471.Xcel_0549"/>
<evidence type="ECO:0000313" key="2">
    <source>
        <dbReference type="Proteomes" id="UP000002255"/>
    </source>
</evidence>
<accession>D1BW85</accession>
<reference evidence="2" key="1">
    <citation type="submission" date="2009-11" db="EMBL/GenBank/DDBJ databases">
        <title>The complete chromosome of Xylanimonas cellulosilytica DSM 15894.</title>
        <authorList>
            <consortium name="US DOE Joint Genome Institute (JGI-PGF)"/>
            <person name="Lucas S."/>
            <person name="Copeland A."/>
            <person name="Lapidus A."/>
            <person name="Glavina del Rio T."/>
            <person name="Dalin E."/>
            <person name="Tice H."/>
            <person name="Bruce D."/>
            <person name="Goodwin L."/>
            <person name="Pitluck S."/>
            <person name="Kyrpides N."/>
            <person name="Mavromatis K."/>
            <person name="Ivanova N."/>
            <person name="Mikhailova N."/>
            <person name="Foster B."/>
            <person name="Clum A."/>
            <person name="Brettin T."/>
            <person name="Detter J.C."/>
            <person name="Han C."/>
            <person name="Larimer F."/>
            <person name="Land M."/>
            <person name="Hauser L."/>
            <person name="Markowitz V."/>
            <person name="Cheng J.F."/>
            <person name="Hugenholtz P."/>
            <person name="Woyke T."/>
            <person name="Wu D."/>
            <person name="Gehrich-Schroeter G."/>
            <person name="Schneider S."/>
            <person name="Pukall S.R."/>
            <person name="Klenk H.P."/>
            <person name="Eisen J.A."/>
        </authorList>
    </citation>
    <scope>NUCLEOTIDE SEQUENCE [LARGE SCALE GENOMIC DNA]</scope>
    <source>
        <strain evidence="2">DSM 15894 / CECT 5975 / LMG 20990 / XIL07</strain>
    </source>
</reference>
<evidence type="ECO:0000313" key="1">
    <source>
        <dbReference type="EMBL" id="ACZ29588.1"/>
    </source>
</evidence>
<keyword evidence="2" id="KW-1185">Reference proteome</keyword>
<dbReference type="Proteomes" id="UP000002255">
    <property type="component" value="Chromosome"/>
</dbReference>
<dbReference type="KEGG" id="xce:Xcel_0549"/>
<proteinExistence type="predicted"/>
<dbReference type="RefSeq" id="WP_012877332.1">
    <property type="nucleotide sequence ID" value="NC_013530.1"/>
</dbReference>
<organism evidence="1 2">
    <name type="scientific">Xylanimonas cellulosilytica (strain DSM 15894 / JCM 12276 / CECT 5975 / KCTC 9989 / LMG 20990 / NBRC 107835 / XIL07)</name>
    <dbReference type="NCBI Taxonomy" id="446471"/>
    <lineage>
        <taxon>Bacteria</taxon>
        <taxon>Bacillati</taxon>
        <taxon>Actinomycetota</taxon>
        <taxon>Actinomycetes</taxon>
        <taxon>Micrococcales</taxon>
        <taxon>Promicromonosporaceae</taxon>
        <taxon>Xylanimonas</taxon>
    </lineage>
</organism>